<sequence length="452" mass="52126">MEGWPNPSHLISSEDQRLLEADFTREELQLVVANSERNISPGLDGITFSFMKDFWNVIKDDMWAAVFHVLSSCNMDQLWKETLIVLISKIKLEKIIHKLISVDQAAFIKGRSLSDHVLVAQEIFNKFRWSKAKGGLLAIKLDMEQAYDNMGWDALRKVLIRFNFRPKFRELLLSCVLNPKFCILINGKKTDWIEGKINKGISVARLAPKVSHLLFADDILIFSEAKVKEVKELRRIINNYCDWTSQMVNQTKSMILFGKNTRKRVQKKMMKILKFKKLKEINYLGIKMALRRLKTVDFQNLLEAAASRLNTWGTKNISLEGRIVLIILNIPIDNRRQVDQIELLQKFSGRSITALASSASMNHEELLHWDSSHLEMLAVLYLKNVIQEWMFEAQGVIIEGDNVNIIKLFHEITKLNGPPNTMGWERSITNSHCLSLALSSIEKGLRIFINKF</sequence>
<organism evidence="2 3">
    <name type="scientific">Dendrobium nobile</name>
    <name type="common">Orchid</name>
    <dbReference type="NCBI Taxonomy" id="94219"/>
    <lineage>
        <taxon>Eukaryota</taxon>
        <taxon>Viridiplantae</taxon>
        <taxon>Streptophyta</taxon>
        <taxon>Embryophyta</taxon>
        <taxon>Tracheophyta</taxon>
        <taxon>Spermatophyta</taxon>
        <taxon>Magnoliopsida</taxon>
        <taxon>Liliopsida</taxon>
        <taxon>Asparagales</taxon>
        <taxon>Orchidaceae</taxon>
        <taxon>Epidendroideae</taxon>
        <taxon>Malaxideae</taxon>
        <taxon>Dendrobiinae</taxon>
        <taxon>Dendrobium</taxon>
    </lineage>
</organism>
<dbReference type="Pfam" id="PF00078">
    <property type="entry name" value="RVT_1"/>
    <property type="match status" value="1"/>
</dbReference>
<evidence type="ECO:0000259" key="1">
    <source>
        <dbReference type="Pfam" id="PF00078"/>
    </source>
</evidence>
<accession>A0A8T3ASB3</accession>
<evidence type="ECO:0000313" key="3">
    <source>
        <dbReference type="Proteomes" id="UP000829196"/>
    </source>
</evidence>
<gene>
    <name evidence="2" type="ORF">KFK09_017730</name>
</gene>
<evidence type="ECO:0000313" key="2">
    <source>
        <dbReference type="EMBL" id="KAI0499526.1"/>
    </source>
</evidence>
<keyword evidence="3" id="KW-1185">Reference proteome</keyword>
<reference evidence="2" key="1">
    <citation type="journal article" date="2022" name="Front. Genet.">
        <title>Chromosome-Scale Assembly of the Dendrobium nobile Genome Provides Insights Into the Molecular Mechanism of the Biosynthesis of the Medicinal Active Ingredient of Dendrobium.</title>
        <authorList>
            <person name="Xu Q."/>
            <person name="Niu S.-C."/>
            <person name="Li K.-L."/>
            <person name="Zheng P.-J."/>
            <person name="Zhang X.-J."/>
            <person name="Jia Y."/>
            <person name="Liu Y."/>
            <person name="Niu Y.-X."/>
            <person name="Yu L.-H."/>
            <person name="Chen D.-F."/>
            <person name="Zhang G.-Q."/>
        </authorList>
    </citation>
    <scope>NUCLEOTIDE SEQUENCE</scope>
    <source>
        <tissue evidence="2">Leaf</tissue>
    </source>
</reference>
<proteinExistence type="predicted"/>
<dbReference type="OrthoDB" id="1934719at2759"/>
<dbReference type="EMBL" id="JAGYWB010000013">
    <property type="protein sequence ID" value="KAI0499526.1"/>
    <property type="molecule type" value="Genomic_DNA"/>
</dbReference>
<dbReference type="InterPro" id="IPR000477">
    <property type="entry name" value="RT_dom"/>
</dbReference>
<protein>
    <recommendedName>
        <fullName evidence="1">Reverse transcriptase domain-containing protein</fullName>
    </recommendedName>
</protein>
<dbReference type="InterPro" id="IPR043502">
    <property type="entry name" value="DNA/RNA_pol_sf"/>
</dbReference>
<dbReference type="AlphaFoldDB" id="A0A8T3ASB3"/>
<dbReference type="PANTHER" id="PTHR31635:SF196">
    <property type="entry name" value="REVERSE TRANSCRIPTASE DOMAIN-CONTAINING PROTEIN-RELATED"/>
    <property type="match status" value="1"/>
</dbReference>
<name>A0A8T3ASB3_DENNO</name>
<feature type="domain" description="Reverse transcriptase" evidence="1">
    <location>
        <begin position="91"/>
        <end position="287"/>
    </location>
</feature>
<dbReference type="SMR" id="A0A8T3ASB3"/>
<dbReference type="Proteomes" id="UP000829196">
    <property type="component" value="Unassembled WGS sequence"/>
</dbReference>
<comment type="caution">
    <text evidence="2">The sequence shown here is derived from an EMBL/GenBank/DDBJ whole genome shotgun (WGS) entry which is preliminary data.</text>
</comment>
<dbReference type="SUPFAM" id="SSF56672">
    <property type="entry name" value="DNA/RNA polymerases"/>
    <property type="match status" value="1"/>
</dbReference>
<dbReference type="PANTHER" id="PTHR31635">
    <property type="entry name" value="REVERSE TRANSCRIPTASE DOMAIN-CONTAINING PROTEIN-RELATED"/>
    <property type="match status" value="1"/>
</dbReference>